<comment type="catalytic activity">
    <reaction evidence="1">
        <text>(13S)-hydroperoxy-(9Z,11E)-octadecadienoate = 13-oxo-(9Z,11E)-octadecadienoate + H2O</text>
        <dbReference type="Rhea" id="RHEA:48716"/>
        <dbReference type="ChEBI" id="CHEBI:15377"/>
        <dbReference type="ChEBI" id="CHEBI:57466"/>
        <dbReference type="ChEBI" id="CHEBI:90781"/>
    </reaction>
    <physiologicalReaction direction="left-to-right" evidence="1">
        <dbReference type="Rhea" id="RHEA:48717"/>
    </physiologicalReaction>
</comment>
<dbReference type="PANTHER" id="PTHR24289:SF21">
    <property type="entry name" value="CYTOCHROME P450 1A"/>
    <property type="match status" value="1"/>
</dbReference>
<dbReference type="PROSITE" id="PS00086">
    <property type="entry name" value="CYTOCHROME_P450"/>
    <property type="match status" value="1"/>
</dbReference>
<comment type="catalytic activity">
    <reaction evidence="21">
        <text>all-trans-retinal + reduced [NADPH--hemoprotein reductase] + O2 = all-trans-retinoate + oxidized [NADPH--hemoprotein reductase] + H2O + 2 H(+)</text>
        <dbReference type="Rhea" id="RHEA:42088"/>
        <dbReference type="Rhea" id="RHEA-COMP:11964"/>
        <dbReference type="Rhea" id="RHEA-COMP:11965"/>
        <dbReference type="ChEBI" id="CHEBI:15377"/>
        <dbReference type="ChEBI" id="CHEBI:15378"/>
        <dbReference type="ChEBI" id="CHEBI:15379"/>
        <dbReference type="ChEBI" id="CHEBI:17898"/>
        <dbReference type="ChEBI" id="CHEBI:35291"/>
        <dbReference type="ChEBI" id="CHEBI:57618"/>
        <dbReference type="ChEBI" id="CHEBI:58210"/>
    </reaction>
    <physiologicalReaction direction="left-to-right" evidence="21">
        <dbReference type="Rhea" id="RHEA:42089"/>
    </physiologicalReaction>
</comment>
<evidence type="ECO:0000256" key="22">
    <source>
        <dbReference type="ARBA" id="ARBA00048214"/>
    </source>
</evidence>
<evidence type="ECO:0000256" key="9">
    <source>
        <dbReference type="ARBA" id="ARBA00022617"/>
    </source>
</evidence>
<dbReference type="GO" id="GO:0020037">
    <property type="term" value="F:heme binding"/>
    <property type="evidence" value="ECO:0007669"/>
    <property type="project" value="UniProtKB-UniRule"/>
</dbReference>
<dbReference type="PRINTS" id="PR00463">
    <property type="entry name" value="EP450I"/>
</dbReference>
<dbReference type="GO" id="GO:0042446">
    <property type="term" value="P:hormone biosynthetic process"/>
    <property type="evidence" value="ECO:0007669"/>
    <property type="project" value="TreeGrafter"/>
</dbReference>
<comment type="function">
    <text evidence="30">Cytochromes P450 are a group of heme-thiolate monooxygenases. They oxidize a variety of structurally unrelated compounds, including steroids, fatty acids, and xenobiotics.</text>
</comment>
<feature type="non-terminal residue" evidence="32">
    <location>
        <position position="1"/>
    </location>
</feature>
<organism evidence="32 33">
    <name type="scientific">Myodes glareolus</name>
    <name type="common">Bank vole</name>
    <name type="synonym">Clethrionomys glareolus</name>
    <dbReference type="NCBI Taxonomy" id="447135"/>
    <lineage>
        <taxon>Eukaryota</taxon>
        <taxon>Metazoa</taxon>
        <taxon>Chordata</taxon>
        <taxon>Craniata</taxon>
        <taxon>Vertebrata</taxon>
        <taxon>Euteleostomi</taxon>
        <taxon>Mammalia</taxon>
        <taxon>Eutheria</taxon>
        <taxon>Euarchontoglires</taxon>
        <taxon>Glires</taxon>
        <taxon>Rodentia</taxon>
        <taxon>Myomorpha</taxon>
        <taxon>Muroidea</taxon>
        <taxon>Cricetidae</taxon>
        <taxon>Arvicolinae</taxon>
        <taxon>Myodes</taxon>
    </lineage>
</organism>
<accession>A0AAW0HH35</accession>
<comment type="catalytic activity">
    <reaction evidence="22">
        <text>17beta-estradiol + reduced [NADPH--hemoprotein reductase] + O2 = 4-hydroxy-17beta-estradiol + oxidized [NADPH--hemoprotein reductase] + H2O + H(+)</text>
        <dbReference type="Rhea" id="RHEA:47280"/>
        <dbReference type="Rhea" id="RHEA-COMP:11964"/>
        <dbReference type="Rhea" id="RHEA-COMP:11965"/>
        <dbReference type="ChEBI" id="CHEBI:15377"/>
        <dbReference type="ChEBI" id="CHEBI:15378"/>
        <dbReference type="ChEBI" id="CHEBI:15379"/>
        <dbReference type="ChEBI" id="CHEBI:16469"/>
        <dbReference type="ChEBI" id="CHEBI:57618"/>
        <dbReference type="ChEBI" id="CHEBI:58210"/>
        <dbReference type="ChEBI" id="CHEBI:62845"/>
    </reaction>
    <physiologicalReaction direction="left-to-right" evidence="22">
        <dbReference type="Rhea" id="RHEA:47281"/>
    </physiologicalReaction>
</comment>
<evidence type="ECO:0000313" key="33">
    <source>
        <dbReference type="Proteomes" id="UP001488838"/>
    </source>
</evidence>
<keyword evidence="9 29" id="KW-0349">Heme</keyword>
<keyword evidence="11 30" id="KW-0256">Endoplasmic reticulum</keyword>
<evidence type="ECO:0000256" key="19">
    <source>
        <dbReference type="ARBA" id="ARBA00047357"/>
    </source>
</evidence>
<dbReference type="InterPro" id="IPR001128">
    <property type="entry name" value="Cyt_P450"/>
</dbReference>
<dbReference type="PRINTS" id="PR01683">
    <property type="entry name" value="EP450ICYP1A"/>
</dbReference>
<comment type="pathway">
    <text evidence="6">Cofactor metabolism; retinol metabolism.</text>
</comment>
<feature type="region of interest" description="Disordered" evidence="31">
    <location>
        <begin position="702"/>
        <end position="725"/>
    </location>
</feature>
<keyword evidence="16" id="KW-0443">Lipid metabolism</keyword>
<evidence type="ECO:0000256" key="2">
    <source>
        <dbReference type="ARBA" id="ARBA00001143"/>
    </source>
</evidence>
<dbReference type="FunFam" id="1.10.630.10:FF:000002">
    <property type="entry name" value="Cytochrome P450 1A1"/>
    <property type="match status" value="1"/>
</dbReference>
<keyword evidence="13 30" id="KW-0560">Oxidoreductase</keyword>
<name>A0AAW0HH35_MYOGA</name>
<keyword evidence="12 30" id="KW-0492">Microsome</keyword>
<dbReference type="Gene3D" id="1.10.630.10">
    <property type="entry name" value="Cytochrome P450"/>
    <property type="match status" value="2"/>
</dbReference>
<keyword evidence="17" id="KW-0472">Membrane</keyword>
<evidence type="ECO:0000256" key="8">
    <source>
        <dbReference type="ARBA" id="ARBA00010617"/>
    </source>
</evidence>
<evidence type="ECO:0000256" key="20">
    <source>
        <dbReference type="ARBA" id="ARBA00047620"/>
    </source>
</evidence>
<dbReference type="Proteomes" id="UP001488838">
    <property type="component" value="Unassembled WGS sequence"/>
</dbReference>
<evidence type="ECO:0000256" key="28">
    <source>
        <dbReference type="ARBA" id="ARBA00049384"/>
    </source>
</evidence>
<feature type="binding site" description="axial binding residue" evidence="29">
    <location>
        <position position="635"/>
    </location>
    <ligand>
        <name>heme</name>
        <dbReference type="ChEBI" id="CHEBI:30413"/>
    </ligand>
    <ligandPart>
        <name>Fe</name>
        <dbReference type="ChEBI" id="CHEBI:18248"/>
    </ligandPart>
</feature>
<comment type="caution">
    <text evidence="32">The sequence shown here is derived from an EMBL/GenBank/DDBJ whole genome shotgun (WGS) entry which is preliminary data.</text>
</comment>
<comment type="catalytic activity">
    <reaction evidence="19">
        <text>17beta-estradiol + reduced [NADPH--hemoprotein reductase] + O2 = 2-hydroxy-17beta-estradiol + oxidized [NADPH--hemoprotein reductase] + H2O + H(+)</text>
        <dbReference type="Rhea" id="RHEA:47212"/>
        <dbReference type="Rhea" id="RHEA-COMP:11964"/>
        <dbReference type="Rhea" id="RHEA-COMP:11965"/>
        <dbReference type="ChEBI" id="CHEBI:15377"/>
        <dbReference type="ChEBI" id="CHEBI:15378"/>
        <dbReference type="ChEBI" id="CHEBI:15379"/>
        <dbReference type="ChEBI" id="CHEBI:16469"/>
        <dbReference type="ChEBI" id="CHEBI:28744"/>
        <dbReference type="ChEBI" id="CHEBI:57618"/>
        <dbReference type="ChEBI" id="CHEBI:58210"/>
    </reaction>
    <physiologicalReaction direction="left-to-right" evidence="19">
        <dbReference type="Rhea" id="RHEA:47213"/>
    </physiologicalReaction>
</comment>
<evidence type="ECO:0000256" key="21">
    <source>
        <dbReference type="ARBA" id="ARBA00048199"/>
    </source>
</evidence>
<comment type="catalytic activity">
    <reaction evidence="2">
        <text>(15S)-hydroperoxy-(5Z,8Z,11Z,13E)-eicosatetraenoate = 15-oxo-(5Z,8Z,11Z,13E)-eicosatetraenoate + H2O</text>
        <dbReference type="Rhea" id="RHEA:48636"/>
        <dbReference type="ChEBI" id="CHEBI:15377"/>
        <dbReference type="ChEBI" id="CHEBI:57410"/>
        <dbReference type="ChEBI" id="CHEBI:57446"/>
    </reaction>
    <physiologicalReaction direction="left-to-right" evidence="2">
        <dbReference type="Rhea" id="RHEA:48637"/>
    </physiologicalReaction>
</comment>
<dbReference type="SUPFAM" id="SSF48264">
    <property type="entry name" value="Cytochrome P450"/>
    <property type="match status" value="2"/>
</dbReference>
<dbReference type="GO" id="GO:0106256">
    <property type="term" value="F:hydroperoxy icosatetraenoate dehydratase activity"/>
    <property type="evidence" value="ECO:0007669"/>
    <property type="project" value="UniProtKB-EC"/>
</dbReference>
<evidence type="ECO:0000256" key="17">
    <source>
        <dbReference type="ARBA" id="ARBA00023136"/>
    </source>
</evidence>
<comment type="subcellular location">
    <subcellularLocation>
        <location evidence="30">Endoplasmic reticulum membrane</location>
        <topology evidence="30">Peripheral membrane protein</topology>
    </subcellularLocation>
    <subcellularLocation>
        <location evidence="30">Microsome membrane</location>
        <topology evidence="30">Peripheral membrane protein</topology>
    </subcellularLocation>
</comment>
<keyword evidence="18" id="KW-0456">Lyase</keyword>
<dbReference type="InterPro" id="IPR008066">
    <property type="entry name" value="Cyt_P450_E_grp-I_CYP1"/>
</dbReference>
<evidence type="ECO:0000256" key="10">
    <source>
        <dbReference type="ARBA" id="ARBA00022723"/>
    </source>
</evidence>
<evidence type="ECO:0000256" key="7">
    <source>
        <dbReference type="ARBA" id="ARBA00005189"/>
    </source>
</evidence>
<comment type="catalytic activity">
    <reaction evidence="20">
        <text>estrone + reduced [NADPH--hemoprotein reductase] + O2 = 2-hydroxyestrone + oxidized [NADPH--hemoprotein reductase] + H2O + H(+)</text>
        <dbReference type="Rhea" id="RHEA:47208"/>
        <dbReference type="Rhea" id="RHEA-COMP:11964"/>
        <dbReference type="Rhea" id="RHEA-COMP:11965"/>
        <dbReference type="ChEBI" id="CHEBI:1156"/>
        <dbReference type="ChEBI" id="CHEBI:15377"/>
        <dbReference type="ChEBI" id="CHEBI:15378"/>
        <dbReference type="ChEBI" id="CHEBI:15379"/>
        <dbReference type="ChEBI" id="CHEBI:17263"/>
        <dbReference type="ChEBI" id="CHEBI:57618"/>
        <dbReference type="ChEBI" id="CHEBI:58210"/>
    </reaction>
    <physiologicalReaction direction="left-to-right" evidence="20">
        <dbReference type="Rhea" id="RHEA:47209"/>
    </physiologicalReaction>
</comment>
<proteinExistence type="inferred from homology"/>
<evidence type="ECO:0000256" key="16">
    <source>
        <dbReference type="ARBA" id="ARBA00023098"/>
    </source>
</evidence>
<dbReference type="GO" id="GO:0042448">
    <property type="term" value="P:progesterone metabolic process"/>
    <property type="evidence" value="ECO:0007669"/>
    <property type="project" value="TreeGrafter"/>
</dbReference>
<evidence type="ECO:0000256" key="31">
    <source>
        <dbReference type="SAM" id="MobiDB-lite"/>
    </source>
</evidence>
<evidence type="ECO:0000256" key="18">
    <source>
        <dbReference type="ARBA" id="ARBA00023239"/>
    </source>
</evidence>
<dbReference type="Pfam" id="PF00067">
    <property type="entry name" value="p450"/>
    <property type="match status" value="2"/>
</dbReference>
<dbReference type="GO" id="GO:0005789">
    <property type="term" value="C:endoplasmic reticulum membrane"/>
    <property type="evidence" value="ECO:0007669"/>
    <property type="project" value="UniProtKB-SubCell"/>
</dbReference>
<dbReference type="InterPro" id="IPR017972">
    <property type="entry name" value="Cyt_P450_CS"/>
</dbReference>
<dbReference type="GO" id="GO:0005506">
    <property type="term" value="F:iron ion binding"/>
    <property type="evidence" value="ECO:0007669"/>
    <property type="project" value="UniProtKB-UniRule"/>
</dbReference>
<evidence type="ECO:0000256" key="12">
    <source>
        <dbReference type="ARBA" id="ARBA00022848"/>
    </source>
</evidence>
<keyword evidence="14 29" id="KW-0408">Iron</keyword>
<comment type="catalytic activity">
    <reaction evidence="26">
        <text>(5Z,8Z,11Z,14Z)-eicosatetraenoate + reduced [NADPH--hemoprotein reductase] + O2 = 19-hydroxy-(5Z,8Z,11Z,14Z)-eicosatetraenoate + oxidized [NADPH--hemoprotein reductase] + H2O + H(+)</text>
        <dbReference type="Rhea" id="RHEA:39759"/>
        <dbReference type="Rhea" id="RHEA-COMP:11964"/>
        <dbReference type="Rhea" id="RHEA-COMP:11965"/>
        <dbReference type="ChEBI" id="CHEBI:15377"/>
        <dbReference type="ChEBI" id="CHEBI:15378"/>
        <dbReference type="ChEBI" id="CHEBI:15379"/>
        <dbReference type="ChEBI" id="CHEBI:32395"/>
        <dbReference type="ChEBI" id="CHEBI:57618"/>
        <dbReference type="ChEBI" id="CHEBI:58210"/>
        <dbReference type="ChEBI" id="CHEBI:76627"/>
    </reaction>
    <physiologicalReaction direction="left-to-right" evidence="26">
        <dbReference type="Rhea" id="RHEA:39760"/>
    </physiologicalReaction>
</comment>
<comment type="similarity">
    <text evidence="8 30">Belongs to the cytochrome P450 family.</text>
</comment>
<dbReference type="AlphaFoldDB" id="A0AAW0HH35"/>
<evidence type="ECO:0000256" key="27">
    <source>
        <dbReference type="ARBA" id="ARBA00049225"/>
    </source>
</evidence>
<evidence type="ECO:0000256" key="5">
    <source>
        <dbReference type="ARBA" id="ARBA00001971"/>
    </source>
</evidence>
<evidence type="ECO:0000256" key="14">
    <source>
        <dbReference type="ARBA" id="ARBA00023004"/>
    </source>
</evidence>
<keyword evidence="33" id="KW-1185">Reference proteome</keyword>
<comment type="catalytic activity">
    <reaction evidence="23">
        <text>estrone + reduced [NADPH--hemoprotein reductase] + O2 = 4-hydroxyestrone + oxidized [NADPH--hemoprotein reductase] + H2O + H(+)</text>
        <dbReference type="Rhea" id="RHEA:47292"/>
        <dbReference type="Rhea" id="RHEA-COMP:11964"/>
        <dbReference type="Rhea" id="RHEA-COMP:11965"/>
        <dbReference type="ChEBI" id="CHEBI:15377"/>
        <dbReference type="ChEBI" id="CHEBI:15378"/>
        <dbReference type="ChEBI" id="CHEBI:15379"/>
        <dbReference type="ChEBI" id="CHEBI:17263"/>
        <dbReference type="ChEBI" id="CHEBI:57618"/>
        <dbReference type="ChEBI" id="CHEBI:58210"/>
        <dbReference type="ChEBI" id="CHEBI:87602"/>
    </reaction>
    <physiologicalReaction direction="left-to-right" evidence="23">
        <dbReference type="Rhea" id="RHEA:47293"/>
    </physiologicalReaction>
</comment>
<evidence type="ECO:0000256" key="15">
    <source>
        <dbReference type="ARBA" id="ARBA00023033"/>
    </source>
</evidence>
<dbReference type="GO" id="GO:0004508">
    <property type="term" value="F:steroid 17-alpha-monooxygenase activity"/>
    <property type="evidence" value="ECO:0007669"/>
    <property type="project" value="TreeGrafter"/>
</dbReference>
<feature type="non-terminal residue" evidence="32">
    <location>
        <position position="725"/>
    </location>
</feature>
<evidence type="ECO:0000256" key="23">
    <source>
        <dbReference type="ARBA" id="ARBA00048474"/>
    </source>
</evidence>
<evidence type="ECO:0000313" key="32">
    <source>
        <dbReference type="EMBL" id="KAK7802232.1"/>
    </source>
</evidence>
<evidence type="ECO:0000256" key="1">
    <source>
        <dbReference type="ARBA" id="ARBA00000408"/>
    </source>
</evidence>
<evidence type="ECO:0000256" key="26">
    <source>
        <dbReference type="ARBA" id="ARBA00049206"/>
    </source>
</evidence>
<gene>
    <name evidence="32" type="ORF">U0070_025444</name>
</gene>
<keyword evidence="15 30" id="KW-0503">Monooxygenase</keyword>
<comment type="catalytic activity">
    <reaction evidence="25">
        <text>(4Z,7Z,10Z,13Z,16Z,19Z)-docosahexaenoate + reduced [NADPH--hemoprotein reductase] + O2 = (19R,20S)-epoxy-(4Z,7Z,10Z,13Z,16Z)-docosapentaenoate + oxidized [NADPH--hemoprotein reductase] + H2O + H(+)</text>
        <dbReference type="Rhea" id="RHEA:52120"/>
        <dbReference type="Rhea" id="RHEA-COMP:11964"/>
        <dbReference type="Rhea" id="RHEA-COMP:11965"/>
        <dbReference type="ChEBI" id="CHEBI:15377"/>
        <dbReference type="ChEBI" id="CHEBI:15378"/>
        <dbReference type="ChEBI" id="CHEBI:15379"/>
        <dbReference type="ChEBI" id="CHEBI:57618"/>
        <dbReference type="ChEBI" id="CHEBI:58210"/>
        <dbReference type="ChEBI" id="CHEBI:77016"/>
        <dbReference type="ChEBI" id="CHEBI:136410"/>
    </reaction>
    <physiologicalReaction direction="left-to-right" evidence="25">
        <dbReference type="Rhea" id="RHEA:52121"/>
    </physiologicalReaction>
</comment>
<dbReference type="EC" id="1.14.14.1" evidence="30"/>
<evidence type="ECO:0000256" key="30">
    <source>
        <dbReference type="RuleBase" id="RU368045"/>
    </source>
</evidence>
<comment type="cofactor">
    <cofactor evidence="5 29 30">
        <name>heme</name>
        <dbReference type="ChEBI" id="CHEBI:30413"/>
    </cofactor>
</comment>
<keyword evidence="10 29" id="KW-0479">Metal-binding</keyword>
<reference evidence="32 33" key="1">
    <citation type="journal article" date="2023" name="bioRxiv">
        <title>Conserved and derived expression patterns and positive selection on dental genes reveal complex evolutionary context of ever-growing rodent molars.</title>
        <authorList>
            <person name="Calamari Z.T."/>
            <person name="Song A."/>
            <person name="Cohen E."/>
            <person name="Akter M."/>
            <person name="Roy R.D."/>
            <person name="Hallikas O."/>
            <person name="Christensen M.M."/>
            <person name="Li P."/>
            <person name="Marangoni P."/>
            <person name="Jernvall J."/>
            <person name="Klein O.D."/>
        </authorList>
    </citation>
    <scope>NUCLEOTIDE SEQUENCE [LARGE SCALE GENOMIC DNA]</scope>
    <source>
        <strain evidence="32">V071</strain>
    </source>
</reference>
<evidence type="ECO:0000256" key="6">
    <source>
        <dbReference type="ARBA" id="ARBA00004891"/>
    </source>
</evidence>
<comment type="catalytic activity">
    <reaction evidence="24">
        <text>(5Z,8Z,11Z,14Z,17Z)-eicosapentaenoate + reduced [NADPH--hemoprotein reductase] + O2 = (17R,18S)-epoxy-(5Z,8Z,11Z,14Z)-eicosatetraenoate + oxidized [NADPH--hemoprotein reductase] + H2O + H(+)</text>
        <dbReference type="Rhea" id="RHEA:39779"/>
        <dbReference type="Rhea" id="RHEA-COMP:11964"/>
        <dbReference type="Rhea" id="RHEA-COMP:11965"/>
        <dbReference type="ChEBI" id="CHEBI:15377"/>
        <dbReference type="ChEBI" id="CHEBI:15378"/>
        <dbReference type="ChEBI" id="CHEBI:15379"/>
        <dbReference type="ChEBI" id="CHEBI:57618"/>
        <dbReference type="ChEBI" id="CHEBI:58210"/>
        <dbReference type="ChEBI" id="CHEBI:58562"/>
        <dbReference type="ChEBI" id="CHEBI:76634"/>
    </reaction>
    <physiologicalReaction direction="left-to-right" evidence="24">
        <dbReference type="Rhea" id="RHEA:39780"/>
    </physiologicalReaction>
</comment>
<evidence type="ECO:0000256" key="29">
    <source>
        <dbReference type="PIRSR" id="PIRSR602401-1"/>
    </source>
</evidence>
<evidence type="ECO:0000256" key="24">
    <source>
        <dbReference type="ARBA" id="ARBA00048519"/>
    </source>
</evidence>
<protein>
    <recommendedName>
        <fullName evidence="30">Cytochrome P450 1A</fullName>
        <ecNumber evidence="30">1.14.14.1</ecNumber>
    </recommendedName>
</protein>
<comment type="catalytic activity">
    <reaction evidence="27">
        <text>all-trans-retinol + reduced [NADPH--hemoprotein reductase] + O2 = all-trans-retinal + oxidized [NADPH--hemoprotein reductase] + 2 H2O + H(+)</text>
        <dbReference type="Rhea" id="RHEA:42092"/>
        <dbReference type="Rhea" id="RHEA-COMP:11964"/>
        <dbReference type="Rhea" id="RHEA-COMP:11965"/>
        <dbReference type="ChEBI" id="CHEBI:15377"/>
        <dbReference type="ChEBI" id="CHEBI:15378"/>
        <dbReference type="ChEBI" id="CHEBI:15379"/>
        <dbReference type="ChEBI" id="CHEBI:17336"/>
        <dbReference type="ChEBI" id="CHEBI:17898"/>
        <dbReference type="ChEBI" id="CHEBI:57618"/>
        <dbReference type="ChEBI" id="CHEBI:58210"/>
    </reaction>
    <physiologicalReaction direction="left-to-right" evidence="27">
        <dbReference type="Rhea" id="RHEA:42093"/>
    </physiologicalReaction>
</comment>
<dbReference type="PANTHER" id="PTHR24289">
    <property type="entry name" value="STEROID 17-ALPHA-HYDROXYLASE/17,20 LYASE"/>
    <property type="match status" value="1"/>
</dbReference>
<comment type="catalytic activity">
    <reaction evidence="4">
        <text>(5S)-hydroperoxy-(6E,8Z,11Z,14Z)-eicosatetraenoate = 5-oxo-(6E,8Z,11Z,14Z)-eicosatetraenoate + H2O</text>
        <dbReference type="Rhea" id="RHEA:48632"/>
        <dbReference type="ChEBI" id="CHEBI:15377"/>
        <dbReference type="ChEBI" id="CHEBI:57450"/>
        <dbReference type="ChEBI" id="CHEBI:65342"/>
    </reaction>
    <physiologicalReaction direction="left-to-right" evidence="4">
        <dbReference type="Rhea" id="RHEA:48633"/>
    </physiologicalReaction>
</comment>
<comment type="pathway">
    <text evidence="7">Lipid metabolism.</text>
</comment>
<dbReference type="PRINTS" id="PR00385">
    <property type="entry name" value="P450"/>
</dbReference>
<comment type="catalytic activity">
    <reaction evidence="3">
        <text>(12S)-hydroperoxy-(5Z,8Z,10E,14Z)-eicosatetraenoate = 12-oxo-(5Z,8Z,10E,14Z)-eicosatetraenoate + H2O</text>
        <dbReference type="Rhea" id="RHEA:37947"/>
        <dbReference type="ChEBI" id="CHEBI:15377"/>
        <dbReference type="ChEBI" id="CHEBI:57444"/>
        <dbReference type="ChEBI" id="CHEBI:75231"/>
        <dbReference type="EC" id="4.2.1.152"/>
    </reaction>
    <physiologicalReaction direction="left-to-right" evidence="3">
        <dbReference type="Rhea" id="RHEA:37948"/>
    </physiologicalReaction>
</comment>
<evidence type="ECO:0000256" key="13">
    <source>
        <dbReference type="ARBA" id="ARBA00023002"/>
    </source>
</evidence>
<evidence type="ECO:0000256" key="3">
    <source>
        <dbReference type="ARBA" id="ARBA00001395"/>
    </source>
</evidence>
<evidence type="ECO:0000256" key="4">
    <source>
        <dbReference type="ARBA" id="ARBA00001867"/>
    </source>
</evidence>
<dbReference type="InterPro" id="IPR002401">
    <property type="entry name" value="Cyt_P450_E_grp-I"/>
</dbReference>
<sequence length="725" mass="82800">QPEQCIWGSYWLWIPADFIPVLLYLPNSSLDAFKDLYKKFYSFMQKLIKEHYRTFEKGHIQDITDSLIEHCQDKKLDENASVQLSEDKVIAVVFDLFGAGGGSIRRSLCVGTLIKSEQCLNPLEVLVFCRRSDLQELETQLSDRPQLPNLEAFILETFQHSPFLPFTISQSQAVQRAMIMALSQNNSLTPELLLATAIFCIVFYVIKALRTRVPKGLKSPPGPWGWPIIGHMLTLGKNPHLSLTKLSKQYGDVLQIRIGSTPVVVLSGLDTIRQALVRQGDDFKGRPDLYSFTFITDGQSLTFNQDTGPVWVARRRLAMDALKSFSIASDPNSSSSCYLEEHVSKEANHLVSKFQMQMAEAGHFEPVNLVVESVTNVIGTMCFGKNFPRKSEEMLSLLKSSSDFVENVSSGNAVDFFPILRYLPNPALKRFKNFNDKFLLFLQKTVQEHYQDFNKKNIQDITGALFKHTENSKDSGVQIPHKKIVNIVNDLFGAGFETVTTALSWSLLLLVTRPNVQRKIHKELDTVIGKDRQPRLSDRPQLPYLEAFILEIYRYTSFVPFTIPHSTTRDTSLNGFHIPKERCIFINQWQVNHDEKQWEDPFEFRPERFLTEDSTAINKILSEKVMIFGLGKRRCIGETQAKWEVFLFLAILLHQLEFSVPPGLKVDLTPTYGLTMKPPVCKHLQVWPRFSKYFKLEKGTKFHRKAPAPRQATKEEENPALGEQG</sequence>
<evidence type="ECO:0000256" key="11">
    <source>
        <dbReference type="ARBA" id="ARBA00022824"/>
    </source>
</evidence>
<dbReference type="EMBL" id="JBBHLL010000471">
    <property type="protein sequence ID" value="KAK7802232.1"/>
    <property type="molecule type" value="Genomic_DNA"/>
</dbReference>
<dbReference type="InterPro" id="IPR036396">
    <property type="entry name" value="Cyt_P450_sf"/>
</dbReference>
<comment type="catalytic activity">
    <reaction evidence="28">
        <text>(5Z,8Z,11Z,14Z)-eicosatetraenoate + reduced [NADPH--hemoprotein reductase] + O2 = (14R,15S)-epoxy-(5Z,8Z,11Z)-eicosatrienoate + oxidized [NADPH--hemoprotein reductase] + H2O + H(+)</text>
        <dbReference type="Rhea" id="RHEA:49860"/>
        <dbReference type="Rhea" id="RHEA-COMP:11964"/>
        <dbReference type="Rhea" id="RHEA-COMP:11965"/>
        <dbReference type="ChEBI" id="CHEBI:15377"/>
        <dbReference type="ChEBI" id="CHEBI:15378"/>
        <dbReference type="ChEBI" id="CHEBI:15379"/>
        <dbReference type="ChEBI" id="CHEBI:32395"/>
        <dbReference type="ChEBI" id="CHEBI:57618"/>
        <dbReference type="ChEBI" id="CHEBI:58210"/>
        <dbReference type="ChEBI" id="CHEBI:131965"/>
    </reaction>
    <physiologicalReaction direction="left-to-right" evidence="28">
        <dbReference type="Rhea" id="RHEA:49861"/>
    </physiologicalReaction>
</comment>
<evidence type="ECO:0000256" key="25">
    <source>
        <dbReference type="ARBA" id="ARBA00049064"/>
    </source>
</evidence>